<keyword evidence="1" id="KW-0472">Membrane</keyword>
<dbReference type="RefSeq" id="WP_132693914.1">
    <property type="nucleotide sequence ID" value="NZ_SLVM01000005.1"/>
</dbReference>
<feature type="transmembrane region" description="Helical" evidence="1">
    <location>
        <begin position="1041"/>
        <end position="1063"/>
    </location>
</feature>
<evidence type="ECO:0008006" key="5">
    <source>
        <dbReference type="Google" id="ProtNLM"/>
    </source>
</evidence>
<name>A0A4R1YYL1_9RHOB</name>
<evidence type="ECO:0000313" key="3">
    <source>
        <dbReference type="EMBL" id="TCM86116.1"/>
    </source>
</evidence>
<evidence type="ECO:0000256" key="1">
    <source>
        <dbReference type="SAM" id="Phobius"/>
    </source>
</evidence>
<reference evidence="3 4" key="1">
    <citation type="submission" date="2019-03" db="EMBL/GenBank/DDBJ databases">
        <title>Genomic Encyclopedia of Type Strains, Phase IV (KMG-IV): sequencing the most valuable type-strain genomes for metagenomic binning, comparative biology and taxonomic classification.</title>
        <authorList>
            <person name="Goeker M."/>
        </authorList>
    </citation>
    <scope>NUCLEOTIDE SEQUENCE [LARGE SCALE GENOMIC DNA]</scope>
    <source>
        <strain evidence="3 4">DSM 21153</strain>
    </source>
</reference>
<keyword evidence="1" id="KW-0812">Transmembrane</keyword>
<organism evidence="3 4">
    <name type="scientific">Rhodovulum steppense</name>
    <dbReference type="NCBI Taxonomy" id="540251"/>
    <lineage>
        <taxon>Bacteria</taxon>
        <taxon>Pseudomonadati</taxon>
        <taxon>Pseudomonadota</taxon>
        <taxon>Alphaproteobacteria</taxon>
        <taxon>Rhodobacterales</taxon>
        <taxon>Paracoccaceae</taxon>
        <taxon>Rhodovulum</taxon>
    </lineage>
</organism>
<dbReference type="EMBL" id="SLVM01000005">
    <property type="protein sequence ID" value="TCM86116.1"/>
    <property type="molecule type" value="Genomic_DNA"/>
</dbReference>
<keyword evidence="1" id="KW-1133">Transmembrane helix</keyword>
<feature type="signal peptide" evidence="2">
    <location>
        <begin position="1"/>
        <end position="31"/>
    </location>
</feature>
<evidence type="ECO:0000313" key="4">
    <source>
        <dbReference type="Proteomes" id="UP000295277"/>
    </source>
</evidence>
<feature type="transmembrane region" description="Helical" evidence="1">
    <location>
        <begin position="1069"/>
        <end position="1091"/>
    </location>
</feature>
<feature type="transmembrane region" description="Helical" evidence="1">
    <location>
        <begin position="1011"/>
        <end position="1029"/>
    </location>
</feature>
<keyword evidence="2" id="KW-0732">Signal</keyword>
<dbReference type="AlphaFoldDB" id="A0A4R1YYL1"/>
<feature type="chain" id="PRO_5020920248" description="Peptidoglycan binding protein" evidence="2">
    <location>
        <begin position="32"/>
        <end position="1100"/>
    </location>
</feature>
<evidence type="ECO:0000256" key="2">
    <source>
        <dbReference type="SAM" id="SignalP"/>
    </source>
</evidence>
<sequence>MTKSSLRFLPTLCALALAVMLSLLSAGRAAAACSDLLQLSAEPRGYDVRSIQKGVGAALQDRNELLQDDRIGSYTRNALQRLCQMVPRAGSVPDVIGTLELTLEYARLSELSEDWPALLLSPDFAATLVSREGETAAPLALRLAATPPMSVAALGPVGVAPDCGSADRVELGTAAATAAGLLQRSNGAAPLSALCLALPVLGDLSAFAAGLESLGEIEALRPGALADLADPRFATWLAEAPRQRLLGLIGTRDSVLHLIDVYRAQRPEPAGVTPLVIPQIPASPPLADCLVEDTDRTLTYFSFGQVQLDVLTGRTDDKILDPFREQSFASVEDLWRALRVPLEGVIDDCTLGQARAVVFGTNRLGRRFALDADAVAQFKLDPERAELEPLVVPLLGIQAKRREDLLAGLETALADPIRTVLQQEVALAADTAAEAAEPVEGVFDQPRVDEEQFDPLDLPPLIGVTDATVGAVFDTITNEAFVQKLNEELIAQATNKELIRGRVRALLNPLVEPEVRKVVENRLPLVAEAIRDSWTLTPELEEALRTLGPFASDAEDPSAANLAERMRPLVGVEYPTRRLFEAALRNVPGQPGQRVDDRPLSPELTSRITALAFRQVTDLDKPRVTAPIAGDCGCVAKREYGDFQHVFGFYPFWLAPVAPDAAGGDQNAAADGGEAENASRPVPVDFGIFSDIAFYGLEFAFEFPGQPADERNLLLRNLGFWTSAKRDFVTSAHRHRARAHLAFDLRDWTDWSEAEIAYATNQIVFAARGFSRFENASWEAIGDALPTLFDDVQPDGVILVFEDYRGNPATDPNVGNLIRLVSRVQDLLEARGQTVNIAFDLALLDTSCTQCRAQPLMDDLRELLIEGDDGEKTVDKVLIFLERPTSDAKKLLRARMDHGAFRGTERFEVLRSIIPVLPPAGHENVFPRLRDGEAADPATGKFGQFRDDVVYFEDNFAGIGFWPVPHPDAPETAELFRFISEQWVVGVLPSSLGVFENRAQAVCTWACPNRAYLTLVAMAVFSLVVLLTWRSYYSGLFERIAFRWHVVGIGTAGLLALLVLLSICDHKAVWPPVFLGMLVFLLGAILVFDVIQRARNGPRP</sequence>
<gene>
    <name evidence="3" type="ORF">EV216_10581</name>
</gene>
<proteinExistence type="predicted"/>
<protein>
    <recommendedName>
        <fullName evidence="5">Peptidoglycan binding protein</fullName>
    </recommendedName>
</protein>
<accession>A0A4R1YYL1</accession>
<dbReference type="Proteomes" id="UP000295277">
    <property type="component" value="Unassembled WGS sequence"/>
</dbReference>
<comment type="caution">
    <text evidence="3">The sequence shown here is derived from an EMBL/GenBank/DDBJ whole genome shotgun (WGS) entry which is preliminary data.</text>
</comment>
<keyword evidence="4" id="KW-1185">Reference proteome</keyword>
<dbReference type="OrthoDB" id="7799438at2"/>